<comment type="caution">
    <text evidence="1">The sequence shown here is derived from an EMBL/GenBank/DDBJ whole genome shotgun (WGS) entry which is preliminary data.</text>
</comment>
<evidence type="ECO:0000313" key="1">
    <source>
        <dbReference type="EMBL" id="EHB92041.1"/>
    </source>
</evidence>
<evidence type="ECO:0000313" key="2">
    <source>
        <dbReference type="Proteomes" id="UP000006008"/>
    </source>
</evidence>
<proteinExistence type="predicted"/>
<sequence length="122" mass="14679">MERKDFFTQEFYENPNLTLDIMNQLVEGDHVADMDMYQSGTFLFMEVYENDDTKKILAPVISDLETYKEYNNKNYFSDETTQIGLCALFDEHSDVFFKQGKEIMWDKDCRQFVFQDDFMDYD</sequence>
<organism evidence="1 2">
    <name type="scientific">Alistipes indistinctus YIT 12060</name>
    <dbReference type="NCBI Taxonomy" id="742725"/>
    <lineage>
        <taxon>Bacteria</taxon>
        <taxon>Pseudomonadati</taxon>
        <taxon>Bacteroidota</taxon>
        <taxon>Bacteroidia</taxon>
        <taxon>Bacteroidales</taxon>
        <taxon>Rikenellaceae</taxon>
        <taxon>Alistipes</taxon>
    </lineage>
</organism>
<reference evidence="1 2" key="1">
    <citation type="submission" date="2011-08" db="EMBL/GenBank/DDBJ databases">
        <title>The Genome Sequence of Alistipes indistinctus YIT 12060.</title>
        <authorList>
            <consortium name="The Broad Institute Genome Sequencing Platform"/>
            <person name="Earl A."/>
            <person name="Ward D."/>
            <person name="Feldgarden M."/>
            <person name="Gevers D."/>
            <person name="Morotomi M."/>
            <person name="Young S.K."/>
            <person name="Zeng Q."/>
            <person name="Gargeya S."/>
            <person name="Fitzgerald M."/>
            <person name="Haas B."/>
            <person name="Abouelleil A."/>
            <person name="Alvarado L."/>
            <person name="Arachchi H.M."/>
            <person name="Berlin A."/>
            <person name="Brown A."/>
            <person name="Chapman S.B."/>
            <person name="Chen Z."/>
            <person name="Dunbar C."/>
            <person name="Freedman E."/>
            <person name="Gearin G."/>
            <person name="Gellesch M."/>
            <person name="Goldberg J."/>
            <person name="Griggs A."/>
            <person name="Gujja S."/>
            <person name="Heiman D."/>
            <person name="Howarth C."/>
            <person name="Larson L."/>
            <person name="Lui A."/>
            <person name="MacDonald P.J.P."/>
            <person name="Montmayeur A."/>
            <person name="Murphy C."/>
            <person name="Neiman D."/>
            <person name="Pearson M."/>
            <person name="Priest M."/>
            <person name="Roberts A."/>
            <person name="Saif S."/>
            <person name="Shea T."/>
            <person name="Shenoy N."/>
            <person name="Sisk P."/>
            <person name="Stolte C."/>
            <person name="Sykes S."/>
            <person name="Wortman J."/>
            <person name="Nusbaum C."/>
            <person name="Birren B."/>
        </authorList>
    </citation>
    <scope>NUCLEOTIDE SEQUENCE [LARGE SCALE GENOMIC DNA]</scope>
    <source>
        <strain evidence="1 2">YIT 12060</strain>
    </source>
</reference>
<dbReference type="PATRIC" id="fig|742725.3.peg.2176"/>
<dbReference type="STRING" id="742725.HMPREF9450_02090"/>
<dbReference type="GeneID" id="92814888"/>
<keyword evidence="2" id="KW-1185">Reference proteome</keyword>
<dbReference type="HOGENOM" id="CLU_2021841_0_0_10"/>
<protein>
    <submittedName>
        <fullName evidence="1">Uncharacterized protein</fullName>
    </submittedName>
</protein>
<name>G5H904_9BACT</name>
<accession>G5H904</accession>
<dbReference type="Proteomes" id="UP000006008">
    <property type="component" value="Unassembled WGS sequence"/>
</dbReference>
<dbReference type="RefSeq" id="WP_009134896.1">
    <property type="nucleotide sequence ID" value="NZ_CP102250.1"/>
</dbReference>
<gene>
    <name evidence="1" type="ORF">HMPREF9450_02090</name>
</gene>
<dbReference type="AlphaFoldDB" id="G5H904"/>
<dbReference type="EMBL" id="ADLD01000013">
    <property type="protein sequence ID" value="EHB92041.1"/>
    <property type="molecule type" value="Genomic_DNA"/>
</dbReference>
<dbReference type="OrthoDB" id="1495874at2"/>